<evidence type="ECO:0000313" key="1">
    <source>
        <dbReference type="EMBL" id="CAD8207272.1"/>
    </source>
</evidence>
<keyword evidence="2" id="KW-1185">Reference proteome</keyword>
<reference evidence="1" key="1">
    <citation type="submission" date="2021-01" db="EMBL/GenBank/DDBJ databases">
        <authorList>
            <consortium name="Genoscope - CEA"/>
            <person name="William W."/>
        </authorList>
    </citation>
    <scope>NUCLEOTIDE SEQUENCE</scope>
</reference>
<dbReference type="Proteomes" id="UP000683925">
    <property type="component" value="Unassembled WGS sequence"/>
</dbReference>
<dbReference type="AlphaFoldDB" id="A0A8S1Y5R8"/>
<organism evidence="1 2">
    <name type="scientific">Paramecium octaurelia</name>
    <dbReference type="NCBI Taxonomy" id="43137"/>
    <lineage>
        <taxon>Eukaryota</taxon>
        <taxon>Sar</taxon>
        <taxon>Alveolata</taxon>
        <taxon>Ciliophora</taxon>
        <taxon>Intramacronucleata</taxon>
        <taxon>Oligohymenophorea</taxon>
        <taxon>Peniculida</taxon>
        <taxon>Parameciidae</taxon>
        <taxon>Paramecium</taxon>
    </lineage>
</organism>
<evidence type="ECO:0000313" key="2">
    <source>
        <dbReference type="Proteomes" id="UP000683925"/>
    </source>
</evidence>
<protein>
    <submittedName>
        <fullName evidence="1">Uncharacterized protein</fullName>
    </submittedName>
</protein>
<dbReference type="OrthoDB" id="297030at2759"/>
<comment type="caution">
    <text evidence="1">The sequence shown here is derived from an EMBL/GenBank/DDBJ whole genome shotgun (WGS) entry which is preliminary data.</text>
</comment>
<sequence>MNQQQAIEVYMAKQGKTVQSYLITLVDGTGSMSYEYETIIKAHQDTFSDLGDQKMDYQWEEALYPFLPFQGAGSGNISNTFNVIFQKLLSGGYPKNITFLFVSDGREHFEIKEVSAQIEIMKENFLIQFICVAVGDSFPGQINMTLRDQIHNQNETCPPVFKVARKRQSVDVLFKEFSDIFKTVRGLLNVQEKHFETNQPVYQTLIQEKPTTQVAPNEPFFRMVDEKAEPIKLDNEVVNPTDKPSDISKLITISVEKELILTASDPQHNYKEAFNKIADLGQKILDQTKFEKDENDDIKKQASSQIFLATNIAEGNLELKKTEKEMTDLQKDIRDPVKILDFVEKNAQEINQQELTDEKVKKRMQSQFNNTKLGCFVRSKTTKKDLDLIESIWTITEDGLKNYKTVIEKDPNCNLNKLLVDIKELIDKQLLKIFEKQTVNELLDKHISILRELNDTLKDMDKLIKKQNKVKANEVISFINFRAKPVSENNINQTGAIFDQTDEFEYLPKSIQTILRDDEEELERMVLFVLDENDSMVNEIQAAKSKYAQVFSKLPETHKLGVCWRNQKFSFLENNQQQFDTLYKLVETQQQAYDLKNRCIYLCLVSDGKTDYVSLHKAIKEIKQKQYLIKLIYVAVGSQLKTHLEDVILSKFRNREVKGKPIIKVIPRTIANKFETDSQLKKSTTVPKLDEQFIKVYDDILDLVVKERNPAIKNNQY</sequence>
<name>A0A8S1Y5R8_PAROT</name>
<gene>
    <name evidence="1" type="ORF">POCTA_138.1.T1400136</name>
</gene>
<dbReference type="OMA" id="LIQFICV"/>
<accession>A0A8S1Y5R8</accession>
<dbReference type="EMBL" id="CAJJDP010000141">
    <property type="protein sequence ID" value="CAD8207272.1"/>
    <property type="molecule type" value="Genomic_DNA"/>
</dbReference>
<proteinExistence type="predicted"/>